<feature type="modified residue" description="N6-(pyridoxal phosphate)lysine" evidence="2">
    <location>
        <position position="166"/>
    </location>
</feature>
<dbReference type="PANTHER" id="PTHR30244">
    <property type="entry name" value="TRANSAMINASE"/>
    <property type="match status" value="1"/>
</dbReference>
<comment type="similarity">
    <text evidence="3">Belongs to the DegT/DnrJ/EryC1 family.</text>
</comment>
<dbReference type="InterPro" id="IPR015421">
    <property type="entry name" value="PyrdxlP-dep_Trfase_major"/>
</dbReference>
<dbReference type="Pfam" id="PF01041">
    <property type="entry name" value="DegT_DnrJ_EryC1"/>
    <property type="match status" value="1"/>
</dbReference>
<feature type="active site" description="Proton acceptor" evidence="1">
    <location>
        <position position="166"/>
    </location>
</feature>
<dbReference type="EMBL" id="MHMT01000003">
    <property type="protein sequence ID" value="OGZ33164.1"/>
    <property type="molecule type" value="Genomic_DNA"/>
</dbReference>
<evidence type="ECO:0000256" key="1">
    <source>
        <dbReference type="PIRSR" id="PIRSR000390-1"/>
    </source>
</evidence>
<evidence type="ECO:0000256" key="2">
    <source>
        <dbReference type="PIRSR" id="PIRSR000390-2"/>
    </source>
</evidence>
<gene>
    <name evidence="4" type="ORF">A2V69_01390</name>
</gene>
<dbReference type="Proteomes" id="UP000177810">
    <property type="component" value="Unassembled WGS sequence"/>
</dbReference>
<evidence type="ECO:0008006" key="6">
    <source>
        <dbReference type="Google" id="ProtNLM"/>
    </source>
</evidence>
<dbReference type="GO" id="GO:0000271">
    <property type="term" value="P:polysaccharide biosynthetic process"/>
    <property type="evidence" value="ECO:0007669"/>
    <property type="project" value="TreeGrafter"/>
</dbReference>
<accession>A0A1G2F515</accession>
<sequence>MFVHPQFKIFSLKPFLRGFSEIELRNKLAKFFPRCYIVFTDSGRSAFQVAIEELGLKNSEMLVPAYLCDIFLPIFEHYHIGPIYLDIDLKNFNIQIPEIEKRITPETKSILISHTYGFPNDMDKISEIAKKHNLKIIEDCAHSFGIKNQSKYLGNSGDAAFFSLSKFIPSINGGFLVSRNPIDINLGEYKFRLTNLIKFVRLFPYLAKFSEKLRKEEKTLAIKDYSEPRKASKISLKIFNRYLDNFGEQAQKRIKLARYFQEKLNKIGFQTSPGITHISALVPQNMNRDELFNKLRKKHIFCSHIWHKPIYPNLSNTAEAAKRIINFPLQNWFTEKDIDKIITGILSKKD</sequence>
<comment type="caution">
    <text evidence="4">The sequence shown here is derived from an EMBL/GenBank/DDBJ whole genome shotgun (WGS) entry which is preliminary data.</text>
</comment>
<proteinExistence type="inferred from homology"/>
<evidence type="ECO:0000313" key="5">
    <source>
        <dbReference type="Proteomes" id="UP000177810"/>
    </source>
</evidence>
<dbReference type="GO" id="GO:0030170">
    <property type="term" value="F:pyridoxal phosphate binding"/>
    <property type="evidence" value="ECO:0007669"/>
    <property type="project" value="TreeGrafter"/>
</dbReference>
<name>A0A1G2F515_9BACT</name>
<dbReference type="GO" id="GO:0008483">
    <property type="term" value="F:transaminase activity"/>
    <property type="evidence" value="ECO:0007669"/>
    <property type="project" value="TreeGrafter"/>
</dbReference>
<dbReference type="InterPro" id="IPR000653">
    <property type="entry name" value="DegT/StrS_aminotransferase"/>
</dbReference>
<dbReference type="AlphaFoldDB" id="A0A1G2F515"/>
<keyword evidence="2 3" id="KW-0663">Pyridoxal phosphate</keyword>
<reference evidence="4 5" key="1">
    <citation type="journal article" date="2016" name="Nat. Commun.">
        <title>Thousands of microbial genomes shed light on interconnected biogeochemical processes in an aquifer system.</title>
        <authorList>
            <person name="Anantharaman K."/>
            <person name="Brown C.T."/>
            <person name="Hug L.A."/>
            <person name="Sharon I."/>
            <person name="Castelle C.J."/>
            <person name="Probst A.J."/>
            <person name="Thomas B.C."/>
            <person name="Singh A."/>
            <person name="Wilkins M.J."/>
            <person name="Karaoz U."/>
            <person name="Brodie E.L."/>
            <person name="Williams K.H."/>
            <person name="Hubbard S.S."/>
            <person name="Banfield J.F."/>
        </authorList>
    </citation>
    <scope>NUCLEOTIDE SEQUENCE [LARGE SCALE GENOMIC DNA]</scope>
</reference>
<dbReference type="InterPro" id="IPR015424">
    <property type="entry name" value="PyrdxlP-dep_Trfase"/>
</dbReference>
<evidence type="ECO:0000313" key="4">
    <source>
        <dbReference type="EMBL" id="OGZ33164.1"/>
    </source>
</evidence>
<dbReference type="PIRSF" id="PIRSF000390">
    <property type="entry name" value="PLP_StrS"/>
    <property type="match status" value="1"/>
</dbReference>
<dbReference type="SUPFAM" id="SSF53383">
    <property type="entry name" value="PLP-dependent transferases"/>
    <property type="match status" value="1"/>
</dbReference>
<organism evidence="4 5">
    <name type="scientific">Candidatus Portnoybacteria bacterium RBG_13_40_8</name>
    <dbReference type="NCBI Taxonomy" id="1801990"/>
    <lineage>
        <taxon>Bacteria</taxon>
        <taxon>Candidatus Portnoyibacteriota</taxon>
    </lineage>
</organism>
<dbReference type="InterPro" id="IPR015422">
    <property type="entry name" value="PyrdxlP-dep_Trfase_small"/>
</dbReference>
<dbReference type="Gene3D" id="3.40.640.10">
    <property type="entry name" value="Type I PLP-dependent aspartate aminotransferase-like (Major domain)"/>
    <property type="match status" value="1"/>
</dbReference>
<dbReference type="PANTHER" id="PTHR30244:SF34">
    <property type="entry name" value="DTDP-4-AMINO-4,6-DIDEOXYGALACTOSE TRANSAMINASE"/>
    <property type="match status" value="1"/>
</dbReference>
<evidence type="ECO:0000256" key="3">
    <source>
        <dbReference type="RuleBase" id="RU004508"/>
    </source>
</evidence>
<protein>
    <recommendedName>
        <fullName evidence="6">Aminotransferase DegT</fullName>
    </recommendedName>
</protein>
<dbReference type="STRING" id="1801990.A2V69_01390"/>
<dbReference type="Gene3D" id="3.90.1150.10">
    <property type="entry name" value="Aspartate Aminotransferase, domain 1"/>
    <property type="match status" value="1"/>
</dbReference>